<organism evidence="2">
    <name type="scientific">Cryptosporidium hominis</name>
    <dbReference type="NCBI Taxonomy" id="237895"/>
    <lineage>
        <taxon>Eukaryota</taxon>
        <taxon>Sar</taxon>
        <taxon>Alveolata</taxon>
        <taxon>Apicomplexa</taxon>
        <taxon>Conoidasida</taxon>
        <taxon>Coccidia</taxon>
        <taxon>Eucoccidiorida</taxon>
        <taxon>Eimeriorina</taxon>
        <taxon>Cryptosporidiidae</taxon>
        <taxon>Cryptosporidium</taxon>
    </lineage>
</organism>
<dbReference type="VEuPathDB" id="CryptoDB:GY17_00001509"/>
<dbReference type="VEuPathDB" id="CryptoDB:ChTU502y2012_374g0145"/>
<feature type="compositionally biased region" description="Polar residues" evidence="1">
    <location>
        <begin position="778"/>
        <end position="790"/>
    </location>
</feature>
<dbReference type="EMBL" id="LN877951">
    <property type="protein sequence ID" value="CUV06306.1"/>
    <property type="molecule type" value="Genomic_DNA"/>
</dbReference>
<feature type="region of interest" description="Disordered" evidence="1">
    <location>
        <begin position="1255"/>
        <end position="1281"/>
    </location>
</feature>
<feature type="compositionally biased region" description="Low complexity" evidence="1">
    <location>
        <begin position="471"/>
        <end position="486"/>
    </location>
</feature>
<protein>
    <recommendedName>
        <fullName evidence="5">Zinc-finger domain-containing protein</fullName>
    </recommendedName>
</protein>
<dbReference type="VEuPathDB" id="CryptoDB:Chro.50406"/>
<dbReference type="OrthoDB" id="342597at2759"/>
<feature type="compositionally biased region" description="Low complexity" evidence="1">
    <location>
        <begin position="851"/>
        <end position="871"/>
    </location>
</feature>
<dbReference type="VEuPathDB" id="CryptoDB:CHUDEA5_4360"/>
<proteinExistence type="predicted"/>
<feature type="compositionally biased region" description="Low complexity" evidence="1">
    <location>
        <begin position="794"/>
        <end position="806"/>
    </location>
</feature>
<feature type="compositionally biased region" description="Polar residues" evidence="1">
    <location>
        <begin position="461"/>
        <end position="470"/>
    </location>
</feature>
<evidence type="ECO:0000256" key="1">
    <source>
        <dbReference type="SAM" id="MobiDB-lite"/>
    </source>
</evidence>
<dbReference type="Proteomes" id="UP001429100">
    <property type="component" value="Unassembled WGS sequence"/>
</dbReference>
<evidence type="ECO:0000313" key="4">
    <source>
        <dbReference type="Proteomes" id="UP001429100"/>
    </source>
</evidence>
<reference evidence="3 4" key="3">
    <citation type="submission" date="2017-10" db="EMBL/GenBank/DDBJ databases">
        <title>Consistent, comparative and evidence-based genome annotation and re-annotation for the closely-related species, Cryptosporidium parvum, C. hominis and C. tyzzeri.</title>
        <authorList>
            <person name="Baptista R.P."/>
            <person name="Li Y."/>
            <person name="Sateriale A."/>
            <person name="Striepen B."/>
            <person name="Kissinger J.C."/>
        </authorList>
    </citation>
    <scope>NUCLEOTIDE SEQUENCE [LARGE SCALE GENOMIC DNA]</scope>
    <source>
        <strain evidence="3">30976</strain>
    </source>
</reference>
<name>A0A0S4TFM3_CRYHO</name>
<sequence>MNVTLGSILFPERRKVVVDTRKGLHNKRKKQVNAQKNQEQTSKQFTTRLLLDDETIAPNDFLTPFPSDEVRNTEQFWEYLERVFYPVDERWISILDLSARPQNLEPSETCIGLHFAYRWALVDLFDTSELFKLVGNRNKIFKNTLEKCKNLSSDTKANSSSGSNRSDRKDQVLDQSEDFQPHNLESSDLVEEQKVLSYLEFLDLPILELIGIDPAVLGGVNTNANNLVKQSDSTNQKKGSLNNPYFEEWKFLYKRLCYIEKEVDSMLLKLTDSVSENIHKDNSRKLLQRHQTKKCREFLLKVMHYHSMRQFVDSLEEVLYFDENTGQYLTTWDDGEAVRAAWMSQDQLLQLLLFRPNSTESKYSVSIPSEYIPYARSLDTHWLKYLLDSGLTMISDDSNHSQDDDRLGDTLNLDTLSKPKDGCIELSRHPLCHYCRRSCKRLNYSRCPSKLKPLNLGINPSGLNQTTQAQNPNSNSILNNNNSLKLPGTSTSTSASNIYYSRSLIPWRVPKSQSNIENSDHSEPIHINSNNYNQNQLRFGSKSGKSIKPNNRSSIGGNSCVSGASYLLNVNKSHVCNICTDFESSLNESVSAPQEEILVSRAYSPNNCWRMYCSECIMHNFSSIIKQKYSNGVVLRYYCPFCNGACNCERCLRNQQIRKIKNYLKSRFCGYTFQCSISSCVIQNELSWYDFLKDFGGDSLFPNINDNSTYKENNNLLGNNETTLVNDLGEIDESMVNPSNLAVVSYINNANRRLSVAENTHLGFIWLQANNIPFQKPTPSSSGVNANINDSNSKKTTTLSSALSGSCVSDPTKLVSKNKSRSNRSSINGTQKNKRNSNVQSNFEDGDSGHSNNNKSQQSTQSATSNSSMFSSMSRPAFNIKVGGAQNIPPSIHIPREVLNEPTHASGASVLWSLRSILINNVNKYHKECLNNLERWESIQELYNRKRVELESYFEEQLSKLNLMDDWIRSISFTETNKRFIMRKMPLLCWAADIPSAKAFNFDDYPQLLPNNNVVEMIKHIQNFVNNGIISEDLPTHQILGLSEISEGDGIIGVSQKTTPSLKLIDKLPGMVTKNSPSSVMEFLMNSISEIQNIVVKTNHNTSKDESSKANKIQRSSKKDKSNSKNSVQNKLPNCDVVNPDEVKISNCNNDLISSSSSIAEADGSHFYSNSPINAEFLSKNHGMLETATSTGQNDPSLITMSSVGDGIQNPDSSHLPNFSLVECQNSSNNNPFFHGGSNSYVLNEGSIDAFQSYSSKTIPSQDPGTVDGAQNKSRKRKSSLELTSGEILTPERKRELALKRKRDRETIRRAMKKNSHLSSSSPTSPNAIGAMGFSGMEEINSLNGDGTTFSISSNGSSYGSPQL</sequence>
<reference evidence="2" key="2">
    <citation type="submission" date="2015-08" db="EMBL/GenBank/DDBJ databases">
        <authorList>
            <person name="Babu N.S."/>
            <person name="Beckwith C.J."/>
            <person name="Beseler K.G."/>
            <person name="Brison A."/>
            <person name="Carone J.V."/>
            <person name="Caskin T.P."/>
            <person name="Diamond M."/>
            <person name="Durham M.E."/>
            <person name="Foxe J.M."/>
            <person name="Go M."/>
            <person name="Henderson B.A."/>
            <person name="Jones I.B."/>
            <person name="McGettigan J.A."/>
            <person name="Micheletti S.J."/>
            <person name="Nasrallah M.E."/>
            <person name="Ortiz D."/>
            <person name="Piller C.R."/>
            <person name="Privatt S.R."/>
            <person name="Schneider S.L."/>
            <person name="Sharp S."/>
            <person name="Smith T.C."/>
            <person name="Stanton J.D."/>
            <person name="Ullery H.E."/>
            <person name="Wilson R.J."/>
            <person name="Serrano M.G."/>
            <person name="Buck G."/>
            <person name="Lee V."/>
            <person name="Wang Y."/>
            <person name="Carvalho R."/>
            <person name="Voegtly L."/>
            <person name="Shi R."/>
            <person name="Duckworth R."/>
            <person name="Johnson A."/>
            <person name="Loviza R."/>
            <person name="Walstead R."/>
            <person name="Shah Z."/>
            <person name="Kiflezghi M."/>
            <person name="Wade K."/>
            <person name="Ball S.L."/>
            <person name="Bradley K.W."/>
            <person name="Asai D.J."/>
            <person name="Bowman C.A."/>
            <person name="Russell D.A."/>
            <person name="Pope W.H."/>
            <person name="Jacobs-Sera D."/>
            <person name="Hendrix R.W."/>
            <person name="Hatfull G.F."/>
        </authorList>
    </citation>
    <scope>NUCLEOTIDE SEQUENCE [LARGE SCALE GENOMIC DNA]</scope>
</reference>
<reference evidence="3 4" key="1">
    <citation type="submission" date="2014-11" db="EMBL/GenBank/DDBJ databases">
        <title>Comparative genomic analysis of Cryptosporidium hominis reveals occurrence of genetic recombination in virulent subtypes.</title>
        <authorList>
            <person name="Guo Y."/>
            <person name="Tang K."/>
            <person name="Frace M."/>
            <person name="Li N."/>
            <person name="Roellig D.M."/>
            <person name="Sammons S."/>
            <person name="Knipe K."/>
            <person name="Rowe L."/>
            <person name="Feng Y."/>
            <person name="Xiao L."/>
        </authorList>
    </citation>
    <scope>NUCLEOTIDE SEQUENCE [LARGE SCALE GENOMIC DNA]</scope>
    <source>
        <strain evidence="3">30976</strain>
    </source>
</reference>
<keyword evidence="4" id="KW-1185">Reference proteome</keyword>
<feature type="region of interest" description="Disordered" evidence="1">
    <location>
        <begin position="778"/>
        <end position="871"/>
    </location>
</feature>
<feature type="compositionally biased region" description="Polar residues" evidence="1">
    <location>
        <begin position="827"/>
        <end position="843"/>
    </location>
</feature>
<feature type="region of interest" description="Disordered" evidence="1">
    <location>
        <begin position="152"/>
        <end position="172"/>
    </location>
</feature>
<feature type="compositionally biased region" description="Polar residues" evidence="1">
    <location>
        <begin position="1255"/>
        <end position="1272"/>
    </location>
</feature>
<evidence type="ECO:0000313" key="3">
    <source>
        <dbReference type="EMBL" id="PPS96741.1"/>
    </source>
</evidence>
<feature type="compositionally biased region" description="Polar residues" evidence="1">
    <location>
        <begin position="1341"/>
        <end position="1350"/>
    </location>
</feature>
<feature type="region of interest" description="Disordered" evidence="1">
    <location>
        <begin position="1310"/>
        <end position="1364"/>
    </location>
</feature>
<feature type="region of interest" description="Disordered" evidence="1">
    <location>
        <begin position="1099"/>
        <end position="1135"/>
    </location>
</feature>
<dbReference type="EMBL" id="JTAI01000013">
    <property type="protein sequence ID" value="PPS96741.1"/>
    <property type="molecule type" value="Genomic_DNA"/>
</dbReference>
<dbReference type="Proteomes" id="UP000199752">
    <property type="component" value="Chromosome 5"/>
</dbReference>
<evidence type="ECO:0008006" key="5">
    <source>
        <dbReference type="Google" id="ProtNLM"/>
    </source>
</evidence>
<evidence type="ECO:0000313" key="2">
    <source>
        <dbReference type="EMBL" id="CUV06306.1"/>
    </source>
</evidence>
<feature type="region of interest" description="Disordered" evidence="1">
    <location>
        <begin position="458"/>
        <end position="489"/>
    </location>
</feature>
<feature type="compositionally biased region" description="Polar residues" evidence="1">
    <location>
        <begin position="152"/>
        <end position="164"/>
    </location>
</feature>
<feature type="compositionally biased region" description="Low complexity" evidence="1">
    <location>
        <begin position="1351"/>
        <end position="1364"/>
    </location>
</feature>
<gene>
    <name evidence="2" type="ORF">CHUDEA5_4360</name>
    <name evidence="3" type="ORF">GY17_00001509</name>
</gene>
<accession>A0A0S4TFM3</accession>